<accession>A0AAV7KFG2</accession>
<evidence type="ECO:0000256" key="1">
    <source>
        <dbReference type="SAM" id="SignalP"/>
    </source>
</evidence>
<reference evidence="2 3" key="1">
    <citation type="journal article" date="2023" name="BMC Biol.">
        <title>The compact genome of the sponge Oopsacas minuta (Hexactinellida) is lacking key metazoan core genes.</title>
        <authorList>
            <person name="Santini S."/>
            <person name="Schenkelaars Q."/>
            <person name="Jourda C."/>
            <person name="Duchesne M."/>
            <person name="Belahbib H."/>
            <person name="Rocher C."/>
            <person name="Selva M."/>
            <person name="Riesgo A."/>
            <person name="Vervoort M."/>
            <person name="Leys S.P."/>
            <person name="Kodjabachian L."/>
            <person name="Le Bivic A."/>
            <person name="Borchiellini C."/>
            <person name="Claverie J.M."/>
            <person name="Renard E."/>
        </authorList>
    </citation>
    <scope>NUCLEOTIDE SEQUENCE [LARGE SCALE GENOMIC DNA]</scope>
    <source>
        <strain evidence="2">SPO-2</strain>
    </source>
</reference>
<evidence type="ECO:0000313" key="3">
    <source>
        <dbReference type="Proteomes" id="UP001165289"/>
    </source>
</evidence>
<feature type="chain" id="PRO_5043753681" description="Tc1-like transposase DDE domain-containing protein" evidence="1">
    <location>
        <begin position="19"/>
        <end position="105"/>
    </location>
</feature>
<evidence type="ECO:0000313" key="2">
    <source>
        <dbReference type="EMBL" id="KAI6659868.1"/>
    </source>
</evidence>
<feature type="signal peptide" evidence="1">
    <location>
        <begin position="1"/>
        <end position="18"/>
    </location>
</feature>
<dbReference type="EMBL" id="JAKMXF010000044">
    <property type="protein sequence ID" value="KAI6659868.1"/>
    <property type="molecule type" value="Genomic_DNA"/>
</dbReference>
<dbReference type="Proteomes" id="UP001165289">
    <property type="component" value="Unassembled WGS sequence"/>
</dbReference>
<protein>
    <recommendedName>
        <fullName evidence="4">Tc1-like transposase DDE domain-containing protein</fullName>
    </recommendedName>
</protein>
<keyword evidence="1" id="KW-0732">Signal</keyword>
<evidence type="ECO:0008006" key="4">
    <source>
        <dbReference type="Google" id="ProtNLM"/>
    </source>
</evidence>
<dbReference type="GO" id="GO:0003676">
    <property type="term" value="F:nucleic acid binding"/>
    <property type="evidence" value="ECO:0007669"/>
    <property type="project" value="InterPro"/>
</dbReference>
<comment type="caution">
    <text evidence="2">The sequence shown here is derived from an EMBL/GenBank/DDBJ whole genome shotgun (WGS) entry which is preliminary data.</text>
</comment>
<organism evidence="2 3">
    <name type="scientific">Oopsacas minuta</name>
    <dbReference type="NCBI Taxonomy" id="111878"/>
    <lineage>
        <taxon>Eukaryota</taxon>
        <taxon>Metazoa</taxon>
        <taxon>Porifera</taxon>
        <taxon>Hexactinellida</taxon>
        <taxon>Hexasterophora</taxon>
        <taxon>Lyssacinosida</taxon>
        <taxon>Leucopsacidae</taxon>
        <taxon>Oopsacas</taxon>
    </lineage>
</organism>
<gene>
    <name evidence="2" type="ORF">LOD99_14208</name>
</gene>
<dbReference type="Gene3D" id="3.30.420.10">
    <property type="entry name" value="Ribonuclease H-like superfamily/Ribonuclease H"/>
    <property type="match status" value="1"/>
</dbReference>
<sequence>MTALKLILLMLHKHGFGAIPILFGMLEWPPYSPDLNPMDYSIWSILETNACSKSHTNVESLKRALCREWERIPQETLRAAVDAFPRDCTLLLKQKVATLKNNLYY</sequence>
<dbReference type="InterPro" id="IPR036397">
    <property type="entry name" value="RNaseH_sf"/>
</dbReference>
<keyword evidence="3" id="KW-1185">Reference proteome</keyword>
<proteinExistence type="predicted"/>
<name>A0AAV7KFG2_9METZ</name>
<dbReference type="AlphaFoldDB" id="A0AAV7KFG2"/>